<dbReference type="PANTHER" id="PTHR24171:SF9">
    <property type="entry name" value="ANKYRIN REPEAT DOMAIN-CONTAINING PROTEIN 39"/>
    <property type="match status" value="1"/>
</dbReference>
<keyword evidence="5" id="KW-1185">Reference proteome</keyword>
<organism evidence="4 5">
    <name type="scientific">Sphaeroforma arctica JP610</name>
    <dbReference type="NCBI Taxonomy" id="667725"/>
    <lineage>
        <taxon>Eukaryota</taxon>
        <taxon>Ichthyosporea</taxon>
        <taxon>Ichthyophonida</taxon>
        <taxon>Sphaeroforma</taxon>
    </lineage>
</organism>
<evidence type="ECO:0000313" key="5">
    <source>
        <dbReference type="Proteomes" id="UP000054560"/>
    </source>
</evidence>
<reference evidence="4 5" key="1">
    <citation type="submission" date="2011-02" db="EMBL/GenBank/DDBJ databases">
        <title>The Genome Sequence of Sphaeroforma arctica JP610.</title>
        <authorList>
            <consortium name="The Broad Institute Genome Sequencing Platform"/>
            <person name="Russ C."/>
            <person name="Cuomo C."/>
            <person name="Young S.K."/>
            <person name="Zeng Q."/>
            <person name="Gargeya S."/>
            <person name="Alvarado L."/>
            <person name="Berlin A."/>
            <person name="Chapman S.B."/>
            <person name="Chen Z."/>
            <person name="Freedman E."/>
            <person name="Gellesch M."/>
            <person name="Goldberg J."/>
            <person name="Griggs A."/>
            <person name="Gujja S."/>
            <person name="Heilman E."/>
            <person name="Heiman D."/>
            <person name="Howarth C."/>
            <person name="Mehta T."/>
            <person name="Neiman D."/>
            <person name="Pearson M."/>
            <person name="Roberts A."/>
            <person name="Saif S."/>
            <person name="Shea T."/>
            <person name="Shenoy N."/>
            <person name="Sisk P."/>
            <person name="Stolte C."/>
            <person name="Sykes S."/>
            <person name="White J."/>
            <person name="Yandava C."/>
            <person name="Burger G."/>
            <person name="Gray M.W."/>
            <person name="Holland P.W.H."/>
            <person name="King N."/>
            <person name="Lang F.B.F."/>
            <person name="Roger A.J."/>
            <person name="Ruiz-Trillo I."/>
            <person name="Haas B."/>
            <person name="Nusbaum C."/>
            <person name="Birren B."/>
        </authorList>
    </citation>
    <scope>NUCLEOTIDE SEQUENCE [LARGE SCALE GENOMIC DNA]</scope>
    <source>
        <strain evidence="4 5">JP610</strain>
    </source>
</reference>
<feature type="non-terminal residue" evidence="4">
    <location>
        <position position="1"/>
    </location>
</feature>
<dbReference type="InterPro" id="IPR002110">
    <property type="entry name" value="Ankyrin_rpt"/>
</dbReference>
<keyword evidence="1" id="KW-0677">Repeat</keyword>
<evidence type="ECO:0000256" key="1">
    <source>
        <dbReference type="ARBA" id="ARBA00022737"/>
    </source>
</evidence>
<accession>A0A0L0FAT1</accession>
<dbReference type="Pfam" id="PF12796">
    <property type="entry name" value="Ank_2"/>
    <property type="match status" value="1"/>
</dbReference>
<evidence type="ECO:0000256" key="3">
    <source>
        <dbReference type="PROSITE-ProRule" id="PRU00023"/>
    </source>
</evidence>
<proteinExistence type="predicted"/>
<dbReference type="Proteomes" id="UP000054560">
    <property type="component" value="Unassembled WGS sequence"/>
</dbReference>
<dbReference type="AlphaFoldDB" id="A0A0L0FAT1"/>
<dbReference type="SUPFAM" id="SSF48403">
    <property type="entry name" value="Ankyrin repeat"/>
    <property type="match status" value="1"/>
</dbReference>
<evidence type="ECO:0000256" key="2">
    <source>
        <dbReference type="ARBA" id="ARBA00023043"/>
    </source>
</evidence>
<feature type="non-terminal residue" evidence="4">
    <location>
        <position position="55"/>
    </location>
</feature>
<dbReference type="EMBL" id="KQ245933">
    <property type="protein sequence ID" value="KNC73203.1"/>
    <property type="molecule type" value="Genomic_DNA"/>
</dbReference>
<dbReference type="PANTHER" id="PTHR24171">
    <property type="entry name" value="ANKYRIN REPEAT DOMAIN-CONTAINING PROTEIN 39-RELATED"/>
    <property type="match status" value="1"/>
</dbReference>
<dbReference type="SMART" id="SM00248">
    <property type="entry name" value="ANK"/>
    <property type="match status" value="1"/>
</dbReference>
<dbReference type="InterPro" id="IPR036770">
    <property type="entry name" value="Ankyrin_rpt-contain_sf"/>
</dbReference>
<dbReference type="PROSITE" id="PS50297">
    <property type="entry name" value="ANK_REP_REGION"/>
    <property type="match status" value="1"/>
</dbReference>
<dbReference type="OrthoDB" id="539213at2759"/>
<dbReference type="GeneID" id="25914743"/>
<name>A0A0L0FAT1_9EUKA</name>
<dbReference type="PROSITE" id="PS50088">
    <property type="entry name" value="ANK_REPEAT"/>
    <property type="match status" value="1"/>
</dbReference>
<sequence>VAKILLANKADTALQNKVGETALHRAAALNHTDMAKLLLGNGADVSARDNNGNTC</sequence>
<gene>
    <name evidence="4" type="ORF">SARC_14239</name>
</gene>
<feature type="repeat" description="ANK" evidence="3">
    <location>
        <begin position="18"/>
        <end position="50"/>
    </location>
</feature>
<dbReference type="Gene3D" id="1.25.40.20">
    <property type="entry name" value="Ankyrin repeat-containing domain"/>
    <property type="match status" value="1"/>
</dbReference>
<evidence type="ECO:0000313" key="4">
    <source>
        <dbReference type="EMBL" id="KNC73203.1"/>
    </source>
</evidence>
<protein>
    <submittedName>
        <fullName evidence="4">Uncharacterized protein</fullName>
    </submittedName>
</protein>
<keyword evidence="2 3" id="KW-0040">ANK repeat</keyword>
<dbReference type="RefSeq" id="XP_014147105.1">
    <property type="nucleotide sequence ID" value="XM_014291630.1"/>
</dbReference>